<dbReference type="EMBL" id="MGAF01000015">
    <property type="protein sequence ID" value="OGK41861.1"/>
    <property type="molecule type" value="Genomic_DNA"/>
</dbReference>
<comment type="caution">
    <text evidence="1">The sequence shown here is derived from an EMBL/GenBank/DDBJ whole genome shotgun (WGS) entry which is preliminary data.</text>
</comment>
<dbReference type="Proteomes" id="UP000179270">
    <property type="component" value="Unassembled WGS sequence"/>
</dbReference>
<proteinExistence type="predicted"/>
<reference evidence="1 2" key="1">
    <citation type="journal article" date="2016" name="Nat. Commun.">
        <title>Thousands of microbial genomes shed light on interconnected biogeochemical processes in an aquifer system.</title>
        <authorList>
            <person name="Anantharaman K."/>
            <person name="Brown C.T."/>
            <person name="Hug L.A."/>
            <person name="Sharon I."/>
            <person name="Castelle C.J."/>
            <person name="Probst A.J."/>
            <person name="Thomas B.C."/>
            <person name="Singh A."/>
            <person name="Wilkins M.J."/>
            <person name="Karaoz U."/>
            <person name="Brodie E.L."/>
            <person name="Williams K.H."/>
            <person name="Hubbard S.S."/>
            <person name="Banfield J.F."/>
        </authorList>
    </citation>
    <scope>NUCLEOTIDE SEQUENCE [LARGE SCALE GENOMIC DNA]</scope>
</reference>
<dbReference type="STRING" id="1802055.A3A74_02505"/>
<sequence>MKNKKITSKKAAWEIDMDRKIVEVKAQNKRWKEDWQESEKRWDKLMKRIEYLKPIFIRNHIKRMALIEYDCKCEDHLLFKNNENFRQEIQKTIQH</sequence>
<gene>
    <name evidence="1" type="ORF">A3A74_02505</name>
</gene>
<dbReference type="AlphaFoldDB" id="A0A1F7IES4"/>
<name>A0A1F7IES4_9BACT</name>
<evidence type="ECO:0000313" key="2">
    <source>
        <dbReference type="Proteomes" id="UP000179270"/>
    </source>
</evidence>
<organism evidence="1 2">
    <name type="scientific">Candidatus Roizmanbacteria bacterium RIFCSPLOWO2_01_FULL_35_13</name>
    <dbReference type="NCBI Taxonomy" id="1802055"/>
    <lineage>
        <taxon>Bacteria</taxon>
        <taxon>Candidatus Roizmaniibacteriota</taxon>
    </lineage>
</organism>
<evidence type="ECO:0000313" key="1">
    <source>
        <dbReference type="EMBL" id="OGK41861.1"/>
    </source>
</evidence>
<accession>A0A1F7IES4</accession>
<protein>
    <submittedName>
        <fullName evidence="1">Uncharacterized protein</fullName>
    </submittedName>
</protein>